<evidence type="ECO:0000313" key="3">
    <source>
        <dbReference type="Proteomes" id="UP000593906"/>
    </source>
</evidence>
<dbReference type="VEuPathDB" id="CryptoDB:CPATCC_0009180"/>
<dbReference type="EMBL" id="CP044416">
    <property type="protein sequence ID" value="QOY40655.1"/>
    <property type="molecule type" value="Genomic_DNA"/>
</dbReference>
<evidence type="ECO:0000256" key="1">
    <source>
        <dbReference type="SAM" id="Phobius"/>
    </source>
</evidence>
<dbReference type="OMA" id="HHINSFM"/>
<feature type="transmembrane region" description="Helical" evidence="1">
    <location>
        <begin position="285"/>
        <end position="303"/>
    </location>
</feature>
<proteinExistence type="predicted"/>
<protein>
    <submittedName>
        <fullName evidence="2">Uncharacterized protein</fullName>
    </submittedName>
</protein>
<accession>A0A7S7LEI8</accession>
<dbReference type="AlphaFoldDB" id="A0A7S7LEI8"/>
<reference evidence="2 3" key="1">
    <citation type="submission" date="2019-09" db="EMBL/GenBank/DDBJ databases">
        <title>Consistent, comparative and evidence-based genome assembly and annotation for Cryptosporidium parvum, C. hominis and C. tyzzeri.</title>
        <authorList>
            <person name="Baptista R.P."/>
            <person name="Li Y."/>
            <person name="Sateriale A."/>
            <person name="Ansell B."/>
            <person name="Jex A."/>
            <person name="Sanders M."/>
            <person name="Brooks K."/>
            <person name="Tracey A."/>
            <person name="Berriman M."/>
            <person name="Striepen B."/>
            <person name="Cotton J.A."/>
            <person name="Kissinger J.C."/>
        </authorList>
    </citation>
    <scope>NUCLEOTIDE SEQUENCE [LARGE SCALE GENOMIC DNA]</scope>
    <source>
        <strain evidence="2 3">IOWA-ATCC</strain>
    </source>
</reference>
<keyword evidence="1" id="KW-0812">Transmembrane</keyword>
<organism evidence="2 3">
    <name type="scientific">Cryptosporidium parvum</name>
    <dbReference type="NCBI Taxonomy" id="5807"/>
    <lineage>
        <taxon>Eukaryota</taxon>
        <taxon>Sar</taxon>
        <taxon>Alveolata</taxon>
        <taxon>Apicomplexa</taxon>
        <taxon>Conoidasida</taxon>
        <taxon>Coccidia</taxon>
        <taxon>Eucoccidiorida</taxon>
        <taxon>Eimeriorina</taxon>
        <taxon>Cryptosporidiidae</taxon>
        <taxon>Cryptosporidium</taxon>
    </lineage>
</organism>
<gene>
    <name evidence="2" type="ORF">CPATCC_003537</name>
</gene>
<sequence>MILNQTKHIYIMNKLLFAIILVSYIYKFANCFISSFSGPFMLFYSVLRTIDGMAENIQHISNSMDLSLQSFLSTQFLSKISDKVDNPIVIGADYHGSVSPCELDFHPLISSNIFIERSIDKNNTNYFQVINNSSIVLPFTNNKNIQIFESTKYKTENIAGFDSLLFKRMDVNLVNKQNDINNENNYSTLLEPFHYGTKMVSTEFKNQNGNGYVNDLILATKIFNPLQNFEINNKNINNQNIPTRLGKSISSNEIFYNHQYELRETENTEFDLNSFRLYTYYTTHYLFQITSIFSMGISLHSQYRRKSRQRKLHLVK</sequence>
<keyword evidence="1" id="KW-0472">Membrane</keyword>
<name>A0A7S7LEI8_CRYPV</name>
<keyword evidence="1" id="KW-1133">Transmembrane helix</keyword>
<dbReference type="Proteomes" id="UP000593906">
    <property type="component" value="Chromosome 7"/>
</dbReference>
<evidence type="ECO:0000313" key="2">
    <source>
        <dbReference type="EMBL" id="QOY40655.1"/>
    </source>
</evidence>